<evidence type="ECO:0000256" key="2">
    <source>
        <dbReference type="SAM" id="Phobius"/>
    </source>
</evidence>
<evidence type="ECO:0000313" key="4">
    <source>
        <dbReference type="Proteomes" id="UP000030744"/>
    </source>
</evidence>
<feature type="region of interest" description="Disordered" evidence="1">
    <location>
        <begin position="167"/>
        <end position="225"/>
    </location>
</feature>
<dbReference type="EMBL" id="HG682767">
    <property type="protein sequence ID" value="CDJ30784.1"/>
    <property type="molecule type" value="Genomic_DNA"/>
</dbReference>
<keyword evidence="2" id="KW-0472">Membrane</keyword>
<proteinExistence type="predicted"/>
<dbReference type="VEuPathDB" id="ToxoDB:EMH_0049680"/>
<protein>
    <recommendedName>
        <fullName evidence="5">Transmembrane protein</fullName>
    </recommendedName>
</protein>
<accession>U6JZA7</accession>
<name>U6JZA7_9EIME</name>
<keyword evidence="4" id="KW-1185">Reference proteome</keyword>
<evidence type="ECO:0000313" key="3">
    <source>
        <dbReference type="EMBL" id="CDJ30784.1"/>
    </source>
</evidence>
<evidence type="ECO:0008006" key="5">
    <source>
        <dbReference type="Google" id="ProtNLM"/>
    </source>
</evidence>
<evidence type="ECO:0000256" key="1">
    <source>
        <dbReference type="SAM" id="MobiDB-lite"/>
    </source>
</evidence>
<organism evidence="3 4">
    <name type="scientific">Eimeria mitis</name>
    <dbReference type="NCBI Taxonomy" id="44415"/>
    <lineage>
        <taxon>Eukaryota</taxon>
        <taxon>Sar</taxon>
        <taxon>Alveolata</taxon>
        <taxon>Apicomplexa</taxon>
        <taxon>Conoidasida</taxon>
        <taxon>Coccidia</taxon>
        <taxon>Eucoccidiorida</taxon>
        <taxon>Eimeriorina</taxon>
        <taxon>Eimeriidae</taxon>
        <taxon>Eimeria</taxon>
    </lineage>
</organism>
<dbReference type="GeneID" id="25379652"/>
<dbReference type="RefSeq" id="XP_013353349.1">
    <property type="nucleotide sequence ID" value="XM_013497895.1"/>
</dbReference>
<feature type="region of interest" description="Disordered" evidence="1">
    <location>
        <begin position="361"/>
        <end position="411"/>
    </location>
</feature>
<reference evidence="3" key="2">
    <citation type="submission" date="2013-10" db="EMBL/GenBank/DDBJ databases">
        <authorList>
            <person name="Aslett M."/>
        </authorList>
    </citation>
    <scope>NUCLEOTIDE SEQUENCE [LARGE SCALE GENOMIC DNA]</scope>
    <source>
        <strain evidence="3">Houghton</strain>
    </source>
</reference>
<dbReference type="OrthoDB" id="348305at2759"/>
<feature type="transmembrane region" description="Helical" evidence="2">
    <location>
        <begin position="78"/>
        <end position="96"/>
    </location>
</feature>
<keyword evidence="2" id="KW-0812">Transmembrane</keyword>
<gene>
    <name evidence="3" type="ORF">EMH_0049680</name>
</gene>
<dbReference type="AlphaFoldDB" id="U6JZA7"/>
<feature type="compositionally biased region" description="Low complexity" evidence="1">
    <location>
        <begin position="373"/>
        <end position="384"/>
    </location>
</feature>
<feature type="compositionally biased region" description="Polar residues" evidence="1">
    <location>
        <begin position="201"/>
        <end position="211"/>
    </location>
</feature>
<dbReference type="Proteomes" id="UP000030744">
    <property type="component" value="Unassembled WGS sequence"/>
</dbReference>
<feature type="region of interest" description="Disordered" evidence="1">
    <location>
        <begin position="247"/>
        <end position="276"/>
    </location>
</feature>
<sequence>MEDNISHVGKGGRVLDQESVQHQYAVYDPVFSAASSYGNVGADHQPLLTLPSEYGGGVLAPTPVGLKPRTQAQPPFTLFWPLLAFVLGLLAIASICSSARRHSAKLNFGVRRLASENKEEGEDSGAPEREKLTDLCLSVGEWAAESPLGRLSPTFVEDYFLNLDDETVFPPAGPPGTAHAQRQVVDSVHGDDEGPGPSSRIFGSSSGQPQKVSPAPTVQHDSPERPTFHELVPVSAVPESPAEAWVEDLDSPQPSGSEGVQSEAAEGPAPSTALWRPWSGESQVVTPATSSLGSSTLPQQHVTWPSLIAGRVADTANLPQAAPVFPPQQLLVPVVPAYIVQPLSGTASLYPQLVSVPHVTPQPAPTLPSGAVSPSDAASPSSSDTMQRGAEQKTGKGSSAPSSKLKDLLSRKRARRAAIRSVVRSAIGGRISSHPYIWVPPVTEKVEIKPSCMNSPELPPTPPQYLAAPLLRFRALCKKRHLVQRDVDRLLMIAGKLAKLAQERMTTVPKHSPGEAVDALGARFLLLHTLYSIKKTLGSRVRWDPWWREFTAIIPSDYCRPMPEMHRKLSRDLHALALRLSAAIMKFKVGEAPEEEEVVALKMRLFFSNTAFFRRPVWDPWRLDRQSSD</sequence>
<reference evidence="3" key="1">
    <citation type="submission" date="2013-10" db="EMBL/GenBank/DDBJ databases">
        <title>Genomic analysis of the causative agents of coccidiosis in chickens.</title>
        <authorList>
            <person name="Reid A.J."/>
            <person name="Blake D."/>
            <person name="Billington K."/>
            <person name="Browne H."/>
            <person name="Dunn M."/>
            <person name="Hung S."/>
            <person name="Kawahara F."/>
            <person name="Miranda-Saavedra D."/>
            <person name="Mourier T."/>
            <person name="Nagra H."/>
            <person name="Otto T.D."/>
            <person name="Rawlings N."/>
            <person name="Sanchez A."/>
            <person name="Sanders M."/>
            <person name="Subramaniam C."/>
            <person name="Tay Y."/>
            <person name="Dear P."/>
            <person name="Doerig C."/>
            <person name="Gruber A."/>
            <person name="Parkinson J."/>
            <person name="Shirley M."/>
            <person name="Wan K.L."/>
            <person name="Berriman M."/>
            <person name="Tomley F."/>
            <person name="Pain A."/>
        </authorList>
    </citation>
    <scope>NUCLEOTIDE SEQUENCE [LARGE SCALE GENOMIC DNA]</scope>
    <source>
        <strain evidence="3">Houghton</strain>
    </source>
</reference>
<keyword evidence="2" id="KW-1133">Transmembrane helix</keyword>